<dbReference type="Pfam" id="PF01351">
    <property type="entry name" value="RNase_HII"/>
    <property type="match status" value="1"/>
</dbReference>
<dbReference type="GO" id="GO:0004523">
    <property type="term" value="F:RNA-DNA hybrid ribonuclease activity"/>
    <property type="evidence" value="ECO:0007669"/>
    <property type="project" value="UniProtKB-EC"/>
</dbReference>
<protein>
    <recommendedName>
        <fullName evidence="5">ribonuclease H</fullName>
        <ecNumber evidence="5">3.1.26.4</ecNumber>
    </recommendedName>
</protein>
<dbReference type="GO" id="GO:0003723">
    <property type="term" value="F:RNA binding"/>
    <property type="evidence" value="ECO:0007669"/>
    <property type="project" value="InterPro"/>
</dbReference>
<comment type="cofactor">
    <cofactor evidence="2">
        <name>Mn(2+)</name>
        <dbReference type="ChEBI" id="CHEBI:29035"/>
    </cofactor>
</comment>
<dbReference type="GO" id="GO:0006298">
    <property type="term" value="P:mismatch repair"/>
    <property type="evidence" value="ECO:0007669"/>
    <property type="project" value="TreeGrafter"/>
</dbReference>
<evidence type="ECO:0000259" key="11">
    <source>
        <dbReference type="PROSITE" id="PS51975"/>
    </source>
</evidence>
<dbReference type="Gene3D" id="3.30.420.10">
    <property type="entry name" value="Ribonuclease H-like superfamily/Ribonuclease H"/>
    <property type="match status" value="1"/>
</dbReference>
<dbReference type="EMBL" id="LAZR01004215">
    <property type="protein sequence ID" value="KKN10705.1"/>
    <property type="molecule type" value="Genomic_DNA"/>
</dbReference>
<dbReference type="InterPro" id="IPR036397">
    <property type="entry name" value="RNaseH_sf"/>
</dbReference>
<evidence type="ECO:0000256" key="7">
    <source>
        <dbReference type="ARBA" id="ARBA00022722"/>
    </source>
</evidence>
<dbReference type="GO" id="GO:0043137">
    <property type="term" value="P:DNA replication, removal of RNA primer"/>
    <property type="evidence" value="ECO:0007669"/>
    <property type="project" value="TreeGrafter"/>
</dbReference>
<evidence type="ECO:0000256" key="1">
    <source>
        <dbReference type="ARBA" id="ARBA00000077"/>
    </source>
</evidence>
<comment type="subcellular location">
    <subcellularLocation>
        <location evidence="4">Cytoplasm</location>
    </subcellularLocation>
</comment>
<comment type="cofactor">
    <cofactor evidence="3">
        <name>Mg(2+)</name>
        <dbReference type="ChEBI" id="CHEBI:18420"/>
    </cofactor>
</comment>
<evidence type="ECO:0000256" key="9">
    <source>
        <dbReference type="ARBA" id="ARBA00022759"/>
    </source>
</evidence>
<dbReference type="PANTHER" id="PTHR10954">
    <property type="entry name" value="RIBONUCLEASE H2 SUBUNIT A"/>
    <property type="match status" value="1"/>
</dbReference>
<dbReference type="PANTHER" id="PTHR10954:SF18">
    <property type="entry name" value="RIBONUCLEASE HII"/>
    <property type="match status" value="1"/>
</dbReference>
<gene>
    <name evidence="12" type="ORF">LCGC14_1033810</name>
</gene>
<dbReference type="EC" id="3.1.26.4" evidence="5"/>
<comment type="catalytic activity">
    <reaction evidence="1">
        <text>Endonucleolytic cleavage to 5'-phosphomonoester.</text>
        <dbReference type="EC" id="3.1.26.4"/>
    </reaction>
</comment>
<accession>A0A0F9MTS6</accession>
<dbReference type="SUPFAM" id="SSF53098">
    <property type="entry name" value="Ribonuclease H-like"/>
    <property type="match status" value="1"/>
</dbReference>
<dbReference type="InterPro" id="IPR024567">
    <property type="entry name" value="RNase_HII/HIII_dom"/>
</dbReference>
<name>A0A0F9MTS6_9ZZZZ</name>
<feature type="non-terminal residue" evidence="12">
    <location>
        <position position="175"/>
    </location>
</feature>
<evidence type="ECO:0000256" key="6">
    <source>
        <dbReference type="ARBA" id="ARBA00022490"/>
    </source>
</evidence>
<evidence type="ECO:0000256" key="5">
    <source>
        <dbReference type="ARBA" id="ARBA00012180"/>
    </source>
</evidence>
<evidence type="ECO:0000256" key="8">
    <source>
        <dbReference type="ARBA" id="ARBA00022723"/>
    </source>
</evidence>
<keyword evidence="8" id="KW-0479">Metal-binding</keyword>
<comment type="caution">
    <text evidence="12">The sequence shown here is derived from an EMBL/GenBank/DDBJ whole genome shotgun (WGS) entry which is preliminary data.</text>
</comment>
<organism evidence="12">
    <name type="scientific">marine sediment metagenome</name>
    <dbReference type="NCBI Taxonomy" id="412755"/>
    <lineage>
        <taxon>unclassified sequences</taxon>
        <taxon>metagenomes</taxon>
        <taxon>ecological metagenomes</taxon>
    </lineage>
</organism>
<evidence type="ECO:0000256" key="3">
    <source>
        <dbReference type="ARBA" id="ARBA00001946"/>
    </source>
</evidence>
<keyword evidence="7" id="KW-0540">Nuclease</keyword>
<reference evidence="12" key="1">
    <citation type="journal article" date="2015" name="Nature">
        <title>Complex archaea that bridge the gap between prokaryotes and eukaryotes.</title>
        <authorList>
            <person name="Spang A."/>
            <person name="Saw J.H."/>
            <person name="Jorgensen S.L."/>
            <person name="Zaremba-Niedzwiedzka K."/>
            <person name="Martijn J."/>
            <person name="Lind A.E."/>
            <person name="van Eijk R."/>
            <person name="Schleper C."/>
            <person name="Guy L."/>
            <person name="Ettema T.J."/>
        </authorList>
    </citation>
    <scope>NUCLEOTIDE SEQUENCE</scope>
</reference>
<dbReference type="InterPro" id="IPR001352">
    <property type="entry name" value="RNase_HII/HIII"/>
</dbReference>
<evidence type="ECO:0000256" key="2">
    <source>
        <dbReference type="ARBA" id="ARBA00001936"/>
    </source>
</evidence>
<dbReference type="GO" id="GO:0046872">
    <property type="term" value="F:metal ion binding"/>
    <property type="evidence" value="ECO:0007669"/>
    <property type="project" value="UniProtKB-KW"/>
</dbReference>
<keyword evidence="6" id="KW-0963">Cytoplasm</keyword>
<dbReference type="GO" id="GO:0005737">
    <property type="term" value="C:cytoplasm"/>
    <property type="evidence" value="ECO:0007669"/>
    <property type="project" value="UniProtKB-SubCell"/>
</dbReference>
<dbReference type="PROSITE" id="PS51975">
    <property type="entry name" value="RNASE_H_2"/>
    <property type="match status" value="1"/>
</dbReference>
<dbReference type="GO" id="GO:0032299">
    <property type="term" value="C:ribonuclease H2 complex"/>
    <property type="evidence" value="ECO:0007669"/>
    <property type="project" value="TreeGrafter"/>
</dbReference>
<keyword evidence="9" id="KW-0255">Endonuclease</keyword>
<feature type="domain" description="RNase H type-2" evidence="11">
    <location>
        <begin position="78"/>
        <end position="175"/>
    </location>
</feature>
<sequence>MSTRDISVQSINQIEKTLQSLPPGKQKEFLSALKADNRLGVQKLALKTESRFRKIRLEEESYKSLFAFERDMHEKGFKHIAGVDEAGRGPLAGPLVSAGVVLPGDKTIPGLKDSKKLSAKKREEIYSVIVDTALSYTVRVYDNQTIDSRGLHRTNLEALKTAAEDLHIRPDFVLV</sequence>
<proteinExistence type="predicted"/>
<dbReference type="InterPro" id="IPR012337">
    <property type="entry name" value="RNaseH-like_sf"/>
</dbReference>
<evidence type="ECO:0000256" key="4">
    <source>
        <dbReference type="ARBA" id="ARBA00004496"/>
    </source>
</evidence>
<keyword evidence="10" id="KW-0378">Hydrolase</keyword>
<dbReference type="AlphaFoldDB" id="A0A0F9MTS6"/>
<evidence type="ECO:0000313" key="12">
    <source>
        <dbReference type="EMBL" id="KKN10705.1"/>
    </source>
</evidence>
<evidence type="ECO:0000256" key="10">
    <source>
        <dbReference type="ARBA" id="ARBA00022801"/>
    </source>
</evidence>